<protein>
    <submittedName>
        <fullName evidence="6">Crp/Fnr family transcriptional regulator</fullName>
    </submittedName>
</protein>
<evidence type="ECO:0000259" key="4">
    <source>
        <dbReference type="PROSITE" id="PS50042"/>
    </source>
</evidence>
<dbReference type="CDD" id="cd00038">
    <property type="entry name" value="CAP_ED"/>
    <property type="match status" value="1"/>
</dbReference>
<evidence type="ECO:0000256" key="3">
    <source>
        <dbReference type="ARBA" id="ARBA00023163"/>
    </source>
</evidence>
<dbReference type="AlphaFoldDB" id="A0A9D2HER3"/>
<dbReference type="GO" id="GO:0003677">
    <property type="term" value="F:DNA binding"/>
    <property type="evidence" value="ECO:0007669"/>
    <property type="project" value="UniProtKB-KW"/>
</dbReference>
<keyword evidence="2" id="KW-0238">DNA-binding</keyword>
<evidence type="ECO:0000256" key="1">
    <source>
        <dbReference type="ARBA" id="ARBA00023015"/>
    </source>
</evidence>
<gene>
    <name evidence="6" type="ORF">IAA07_00720</name>
</gene>
<evidence type="ECO:0000313" key="6">
    <source>
        <dbReference type="EMBL" id="HJA70086.1"/>
    </source>
</evidence>
<dbReference type="InterPro" id="IPR050397">
    <property type="entry name" value="Env_Response_Regulators"/>
</dbReference>
<reference evidence="6" key="1">
    <citation type="journal article" date="2021" name="PeerJ">
        <title>Extensive microbial diversity within the chicken gut microbiome revealed by metagenomics and culture.</title>
        <authorList>
            <person name="Gilroy R."/>
            <person name="Ravi A."/>
            <person name="Getino M."/>
            <person name="Pursley I."/>
            <person name="Horton D.L."/>
            <person name="Alikhan N.F."/>
            <person name="Baker D."/>
            <person name="Gharbi K."/>
            <person name="Hall N."/>
            <person name="Watson M."/>
            <person name="Adriaenssens E.M."/>
            <person name="Foster-Nyarko E."/>
            <person name="Jarju S."/>
            <person name="Secka A."/>
            <person name="Antonio M."/>
            <person name="Oren A."/>
            <person name="Chaudhuri R.R."/>
            <person name="La Ragione R."/>
            <person name="Hildebrand F."/>
            <person name="Pallen M.J."/>
        </authorList>
    </citation>
    <scope>NUCLEOTIDE SEQUENCE</scope>
    <source>
        <strain evidence="6">CHK178-16964</strain>
    </source>
</reference>
<dbReference type="InterPro" id="IPR014710">
    <property type="entry name" value="RmlC-like_jellyroll"/>
</dbReference>
<reference evidence="6" key="2">
    <citation type="submission" date="2021-04" db="EMBL/GenBank/DDBJ databases">
        <authorList>
            <person name="Gilroy R."/>
        </authorList>
    </citation>
    <scope>NUCLEOTIDE SEQUENCE</scope>
    <source>
        <strain evidence="6">CHK178-16964</strain>
    </source>
</reference>
<dbReference type="InterPro" id="IPR036390">
    <property type="entry name" value="WH_DNA-bd_sf"/>
</dbReference>
<dbReference type="GO" id="GO:0003700">
    <property type="term" value="F:DNA-binding transcription factor activity"/>
    <property type="evidence" value="ECO:0007669"/>
    <property type="project" value="TreeGrafter"/>
</dbReference>
<sequence length="227" mass="26077">MDFKFLSQTPLFQGNTEEETERVLSCLKAREKRYRKDEIIFYAGDPTTSMGLVLSGSVFIEKVDIWGNRSILDRIEKGQIFAETYACIPNEKLMVDVAAAEDTDVLFLNAEKLLCVCSASCGFHQRLIRNLLSISVQKNLNLSRRIFYTSSKSTRERLLAYLSYQAVQNRSREFDIPYNRQQLADYLNVDRSAMSAELGRMQKDGLIRTSRNHFCLLVSEEERAGDQ</sequence>
<dbReference type="Proteomes" id="UP000823900">
    <property type="component" value="Unassembled WGS sequence"/>
</dbReference>
<dbReference type="GO" id="GO:0005829">
    <property type="term" value="C:cytosol"/>
    <property type="evidence" value="ECO:0007669"/>
    <property type="project" value="TreeGrafter"/>
</dbReference>
<dbReference type="PANTHER" id="PTHR24567:SF58">
    <property type="entry name" value="CYCLIC AMP-BINDING REGULATORY PROTEIN"/>
    <property type="match status" value="1"/>
</dbReference>
<dbReference type="Gene3D" id="2.60.120.10">
    <property type="entry name" value="Jelly Rolls"/>
    <property type="match status" value="1"/>
</dbReference>
<feature type="domain" description="HTH crp-type" evidence="5">
    <location>
        <begin position="152"/>
        <end position="220"/>
    </location>
</feature>
<accession>A0A9D2HER3</accession>
<dbReference type="SUPFAM" id="SSF51206">
    <property type="entry name" value="cAMP-binding domain-like"/>
    <property type="match status" value="1"/>
</dbReference>
<dbReference type="EMBL" id="DWZA01000004">
    <property type="protein sequence ID" value="HJA70086.1"/>
    <property type="molecule type" value="Genomic_DNA"/>
</dbReference>
<dbReference type="InterPro" id="IPR000595">
    <property type="entry name" value="cNMP-bd_dom"/>
</dbReference>
<keyword evidence="1" id="KW-0805">Transcription regulation</keyword>
<dbReference type="SUPFAM" id="SSF46785">
    <property type="entry name" value="Winged helix' DNA-binding domain"/>
    <property type="match status" value="1"/>
</dbReference>
<organism evidence="6 7">
    <name type="scientific">Candidatus Lachnoclostridium stercoravium</name>
    <dbReference type="NCBI Taxonomy" id="2838633"/>
    <lineage>
        <taxon>Bacteria</taxon>
        <taxon>Bacillati</taxon>
        <taxon>Bacillota</taxon>
        <taxon>Clostridia</taxon>
        <taxon>Lachnospirales</taxon>
        <taxon>Lachnospiraceae</taxon>
    </lineage>
</organism>
<dbReference type="InterPro" id="IPR018490">
    <property type="entry name" value="cNMP-bd_dom_sf"/>
</dbReference>
<feature type="domain" description="Cyclic nucleotide-binding" evidence="4">
    <location>
        <begin position="11"/>
        <end position="134"/>
    </location>
</feature>
<dbReference type="Pfam" id="PF13545">
    <property type="entry name" value="HTH_Crp_2"/>
    <property type="match status" value="1"/>
</dbReference>
<comment type="caution">
    <text evidence="6">The sequence shown here is derived from an EMBL/GenBank/DDBJ whole genome shotgun (WGS) entry which is preliminary data.</text>
</comment>
<name>A0A9D2HER3_9FIRM</name>
<dbReference type="PROSITE" id="PS50042">
    <property type="entry name" value="CNMP_BINDING_3"/>
    <property type="match status" value="1"/>
</dbReference>
<evidence type="ECO:0000259" key="5">
    <source>
        <dbReference type="PROSITE" id="PS51063"/>
    </source>
</evidence>
<evidence type="ECO:0000256" key="2">
    <source>
        <dbReference type="ARBA" id="ARBA00023125"/>
    </source>
</evidence>
<keyword evidence="3" id="KW-0804">Transcription</keyword>
<dbReference type="Pfam" id="PF00027">
    <property type="entry name" value="cNMP_binding"/>
    <property type="match status" value="1"/>
</dbReference>
<proteinExistence type="predicted"/>
<dbReference type="PROSITE" id="PS51063">
    <property type="entry name" value="HTH_CRP_2"/>
    <property type="match status" value="1"/>
</dbReference>
<evidence type="ECO:0000313" key="7">
    <source>
        <dbReference type="Proteomes" id="UP000823900"/>
    </source>
</evidence>
<dbReference type="PANTHER" id="PTHR24567">
    <property type="entry name" value="CRP FAMILY TRANSCRIPTIONAL REGULATORY PROTEIN"/>
    <property type="match status" value="1"/>
</dbReference>
<dbReference type="InterPro" id="IPR012318">
    <property type="entry name" value="HTH_CRP"/>
</dbReference>